<dbReference type="Proteomes" id="UP000677228">
    <property type="component" value="Unassembled WGS sequence"/>
</dbReference>
<evidence type="ECO:0000313" key="3">
    <source>
        <dbReference type="Proteomes" id="UP000677228"/>
    </source>
</evidence>
<organism evidence="1 3">
    <name type="scientific">Didymodactylos carnosus</name>
    <dbReference type="NCBI Taxonomy" id="1234261"/>
    <lineage>
        <taxon>Eukaryota</taxon>
        <taxon>Metazoa</taxon>
        <taxon>Spiralia</taxon>
        <taxon>Gnathifera</taxon>
        <taxon>Rotifera</taxon>
        <taxon>Eurotatoria</taxon>
        <taxon>Bdelloidea</taxon>
        <taxon>Philodinida</taxon>
        <taxon>Philodinidae</taxon>
        <taxon>Didymodactylos</taxon>
    </lineage>
</organism>
<comment type="caution">
    <text evidence="1">The sequence shown here is derived from an EMBL/GenBank/DDBJ whole genome shotgun (WGS) entry which is preliminary data.</text>
</comment>
<reference evidence="1" key="1">
    <citation type="submission" date="2021-02" db="EMBL/GenBank/DDBJ databases">
        <authorList>
            <person name="Nowell W R."/>
        </authorList>
    </citation>
    <scope>NUCLEOTIDE SEQUENCE</scope>
</reference>
<gene>
    <name evidence="1" type="ORF">OVA965_LOCUS45827</name>
    <name evidence="2" type="ORF">TMI583_LOCUS49703</name>
</gene>
<accession>A0A8S2GB86</accession>
<protein>
    <submittedName>
        <fullName evidence="1">Uncharacterized protein</fullName>
    </submittedName>
</protein>
<proteinExistence type="predicted"/>
<dbReference type="EMBL" id="CAJNOK010075984">
    <property type="protein sequence ID" value="CAF1673878.1"/>
    <property type="molecule type" value="Genomic_DNA"/>
</dbReference>
<sequence length="106" mass="12558">EHIHSIHKFEKQLQDIHLKFNHAGLHGSLEQTVQKRLQHFTERLFILKEKSDQTSNQIESLKYEYESLNIDIKKLNEWLKQTEQYTKSLTILNTANDKNEAAKSLL</sequence>
<feature type="non-terminal residue" evidence="1">
    <location>
        <position position="1"/>
    </location>
</feature>
<feature type="non-terminal residue" evidence="1">
    <location>
        <position position="106"/>
    </location>
</feature>
<evidence type="ECO:0000313" key="1">
    <source>
        <dbReference type="EMBL" id="CAF1673878.1"/>
    </source>
</evidence>
<dbReference type="EMBL" id="CAJOBA010110883">
    <property type="protein sequence ID" value="CAF4552998.1"/>
    <property type="molecule type" value="Genomic_DNA"/>
</dbReference>
<dbReference type="AlphaFoldDB" id="A0A8S2GB86"/>
<evidence type="ECO:0000313" key="2">
    <source>
        <dbReference type="EMBL" id="CAF4552998.1"/>
    </source>
</evidence>
<name>A0A8S2GB86_9BILA</name>
<dbReference type="Proteomes" id="UP000682733">
    <property type="component" value="Unassembled WGS sequence"/>
</dbReference>